<proteinExistence type="predicted"/>
<keyword evidence="3" id="KW-1185">Reference proteome</keyword>
<protein>
    <recommendedName>
        <fullName evidence="4">Microtubule-associated protein Jupiter</fullName>
    </recommendedName>
</protein>
<dbReference type="AlphaFoldDB" id="A0ABD2PCK5"/>
<name>A0ABD2PCK5_9CUCU</name>
<sequence length="185" mass="20603">MNIAWCPEVEMNYFGKATVFIISFQSVTKKAELVKFHKWVRNPSSEIFQVLCTPPTPKLNGSMNGTTSPRRGSQHSDSFSRLFGQENSKTPPRRASLTKQDVKNRNPVTGNGVDTWDSTPNRRNTPRFHKERNPVTGEEYTLTSPAVSPTKSPQNGFTHFNGNSTPVQNGKAEKLTNGNYTNGDA</sequence>
<feature type="compositionally biased region" description="Polar residues" evidence="1">
    <location>
        <begin position="141"/>
        <end position="168"/>
    </location>
</feature>
<dbReference type="Proteomes" id="UP001516400">
    <property type="component" value="Unassembled WGS sequence"/>
</dbReference>
<feature type="compositionally biased region" description="Polar residues" evidence="1">
    <location>
        <begin position="176"/>
        <end position="185"/>
    </location>
</feature>
<evidence type="ECO:0008006" key="4">
    <source>
        <dbReference type="Google" id="ProtNLM"/>
    </source>
</evidence>
<evidence type="ECO:0000313" key="2">
    <source>
        <dbReference type="EMBL" id="KAL3288708.1"/>
    </source>
</evidence>
<reference evidence="2 3" key="1">
    <citation type="journal article" date="2021" name="BMC Biol.">
        <title>Horizontally acquired antibacterial genes associated with adaptive radiation of ladybird beetles.</title>
        <authorList>
            <person name="Li H.S."/>
            <person name="Tang X.F."/>
            <person name="Huang Y.H."/>
            <person name="Xu Z.Y."/>
            <person name="Chen M.L."/>
            <person name="Du X.Y."/>
            <person name="Qiu B.Y."/>
            <person name="Chen P.T."/>
            <person name="Zhang W."/>
            <person name="Slipinski A."/>
            <person name="Escalona H.E."/>
            <person name="Waterhouse R.M."/>
            <person name="Zwick A."/>
            <person name="Pang H."/>
        </authorList>
    </citation>
    <scope>NUCLEOTIDE SEQUENCE [LARGE SCALE GENOMIC DNA]</scope>
    <source>
        <strain evidence="2">SYSU2018</strain>
    </source>
</reference>
<feature type="region of interest" description="Disordered" evidence="1">
    <location>
        <begin position="53"/>
        <end position="185"/>
    </location>
</feature>
<evidence type="ECO:0000313" key="3">
    <source>
        <dbReference type="Proteomes" id="UP001516400"/>
    </source>
</evidence>
<comment type="caution">
    <text evidence="2">The sequence shown here is derived from an EMBL/GenBank/DDBJ whole genome shotgun (WGS) entry which is preliminary data.</text>
</comment>
<accession>A0ABD2PCK5</accession>
<evidence type="ECO:0000256" key="1">
    <source>
        <dbReference type="SAM" id="MobiDB-lite"/>
    </source>
</evidence>
<organism evidence="2 3">
    <name type="scientific">Cryptolaemus montrouzieri</name>
    <dbReference type="NCBI Taxonomy" id="559131"/>
    <lineage>
        <taxon>Eukaryota</taxon>
        <taxon>Metazoa</taxon>
        <taxon>Ecdysozoa</taxon>
        <taxon>Arthropoda</taxon>
        <taxon>Hexapoda</taxon>
        <taxon>Insecta</taxon>
        <taxon>Pterygota</taxon>
        <taxon>Neoptera</taxon>
        <taxon>Endopterygota</taxon>
        <taxon>Coleoptera</taxon>
        <taxon>Polyphaga</taxon>
        <taxon>Cucujiformia</taxon>
        <taxon>Coccinelloidea</taxon>
        <taxon>Coccinellidae</taxon>
        <taxon>Scymninae</taxon>
        <taxon>Scymnini</taxon>
        <taxon>Cryptolaemus</taxon>
    </lineage>
</organism>
<feature type="compositionally biased region" description="Polar residues" evidence="1">
    <location>
        <begin position="59"/>
        <end position="90"/>
    </location>
</feature>
<gene>
    <name evidence="2" type="ORF">HHI36_003143</name>
</gene>
<dbReference type="EMBL" id="JABFTP020000185">
    <property type="protein sequence ID" value="KAL3288708.1"/>
    <property type="molecule type" value="Genomic_DNA"/>
</dbReference>